<evidence type="ECO:0000313" key="7">
    <source>
        <dbReference type="EMBL" id="SDF94323.1"/>
    </source>
</evidence>
<dbReference type="PANTHER" id="PTHR30482">
    <property type="entry name" value="HIGH-AFFINITY BRANCHED-CHAIN AMINO ACID TRANSPORT SYSTEM PERMEASE"/>
    <property type="match status" value="1"/>
</dbReference>
<keyword evidence="5 6" id="KW-0472">Membrane</keyword>
<organism evidence="7 8">
    <name type="scientific">Bradyrhizobium brasilense</name>
    <dbReference type="NCBI Taxonomy" id="1419277"/>
    <lineage>
        <taxon>Bacteria</taxon>
        <taxon>Pseudomonadati</taxon>
        <taxon>Pseudomonadota</taxon>
        <taxon>Alphaproteobacteria</taxon>
        <taxon>Hyphomicrobiales</taxon>
        <taxon>Nitrobacteraceae</taxon>
        <taxon>Bradyrhizobium</taxon>
    </lineage>
</organism>
<evidence type="ECO:0000256" key="5">
    <source>
        <dbReference type="ARBA" id="ARBA00023136"/>
    </source>
</evidence>
<evidence type="ECO:0000313" key="8">
    <source>
        <dbReference type="Proteomes" id="UP000199245"/>
    </source>
</evidence>
<dbReference type="InterPro" id="IPR043428">
    <property type="entry name" value="LivM-like"/>
</dbReference>
<name>A0A1G7Q772_9BRAD</name>
<dbReference type="RefSeq" id="WP_092090518.1">
    <property type="nucleotide sequence ID" value="NZ_FMZW01000092.1"/>
</dbReference>
<feature type="transmembrane region" description="Helical" evidence="6">
    <location>
        <begin position="306"/>
        <end position="332"/>
    </location>
</feature>
<keyword evidence="4 6" id="KW-1133">Transmembrane helix</keyword>
<dbReference type="Pfam" id="PF02653">
    <property type="entry name" value="BPD_transp_2"/>
    <property type="match status" value="1"/>
</dbReference>
<feature type="transmembrane region" description="Helical" evidence="6">
    <location>
        <begin position="105"/>
        <end position="126"/>
    </location>
</feature>
<feature type="transmembrane region" description="Helical" evidence="6">
    <location>
        <begin position="269"/>
        <end position="294"/>
    </location>
</feature>
<keyword evidence="2" id="KW-1003">Cell membrane</keyword>
<gene>
    <name evidence="7" type="ORF">SAMN05216337_10926</name>
</gene>
<proteinExistence type="predicted"/>
<evidence type="ECO:0000256" key="3">
    <source>
        <dbReference type="ARBA" id="ARBA00022692"/>
    </source>
</evidence>
<feature type="transmembrane region" description="Helical" evidence="6">
    <location>
        <begin position="21"/>
        <end position="42"/>
    </location>
</feature>
<comment type="subcellular location">
    <subcellularLocation>
        <location evidence="1">Cell membrane</location>
        <topology evidence="1">Multi-pass membrane protein</topology>
    </subcellularLocation>
</comment>
<feature type="transmembrane region" description="Helical" evidence="6">
    <location>
        <begin position="223"/>
        <end position="249"/>
    </location>
</feature>
<feature type="transmembrane region" description="Helical" evidence="6">
    <location>
        <begin position="182"/>
        <end position="202"/>
    </location>
</feature>
<feature type="transmembrane region" description="Helical" evidence="6">
    <location>
        <begin position="48"/>
        <end position="67"/>
    </location>
</feature>
<dbReference type="CDD" id="cd06581">
    <property type="entry name" value="TM_PBP1_LivM_like"/>
    <property type="match status" value="1"/>
</dbReference>
<dbReference type="GO" id="GO:0015658">
    <property type="term" value="F:branched-chain amino acid transmembrane transporter activity"/>
    <property type="evidence" value="ECO:0007669"/>
    <property type="project" value="InterPro"/>
</dbReference>
<dbReference type="PANTHER" id="PTHR30482:SF17">
    <property type="entry name" value="ABC TRANSPORTER ATP-BINDING PROTEIN"/>
    <property type="match status" value="1"/>
</dbReference>
<keyword evidence="3 6" id="KW-0812">Transmembrane</keyword>
<dbReference type="InterPro" id="IPR001851">
    <property type="entry name" value="ABC_transp_permease"/>
</dbReference>
<evidence type="ECO:0000256" key="4">
    <source>
        <dbReference type="ARBA" id="ARBA00022989"/>
    </source>
</evidence>
<dbReference type="GO" id="GO:0005886">
    <property type="term" value="C:plasma membrane"/>
    <property type="evidence" value="ECO:0007669"/>
    <property type="project" value="UniProtKB-SubCell"/>
</dbReference>
<protein>
    <submittedName>
        <fullName evidence="7">Amino acid/amide ABC transporter membrane protein 2, HAAT family</fullName>
    </submittedName>
</protein>
<dbReference type="AlphaFoldDB" id="A0A1G7Q772"/>
<accession>A0A1G7Q772</accession>
<evidence type="ECO:0000256" key="1">
    <source>
        <dbReference type="ARBA" id="ARBA00004651"/>
    </source>
</evidence>
<evidence type="ECO:0000256" key="2">
    <source>
        <dbReference type="ARBA" id="ARBA00022475"/>
    </source>
</evidence>
<reference evidence="7 8" key="1">
    <citation type="submission" date="2016-10" db="EMBL/GenBank/DDBJ databases">
        <authorList>
            <person name="de Groot N.N."/>
        </authorList>
    </citation>
    <scope>NUCLEOTIDE SEQUENCE [LARGE SCALE GENOMIC DNA]</scope>
    <source>
        <strain evidence="7 8">R5</strain>
    </source>
</reference>
<dbReference type="Proteomes" id="UP000199245">
    <property type="component" value="Unassembled WGS sequence"/>
</dbReference>
<dbReference type="EMBL" id="FMZW01000092">
    <property type="protein sequence ID" value="SDF94323.1"/>
    <property type="molecule type" value="Genomic_DNA"/>
</dbReference>
<feature type="transmembrane region" description="Helical" evidence="6">
    <location>
        <begin position="133"/>
        <end position="150"/>
    </location>
</feature>
<evidence type="ECO:0000256" key="6">
    <source>
        <dbReference type="SAM" id="Phobius"/>
    </source>
</evidence>
<sequence length="346" mass="36555">MAEIAQSSISERPRATIRAASLRWIAGAVILAVVLASLPSFLDVFGLSTIRDALILGIFALSLDFLWGKAEMLSFGHATFFGIGAYGVALVSIKSGMDPGIAPWMGLLAGIAAAAISSALIGYFLIFGRVRGAYFTIITMALNIIAYQVATSWSSVTGGDSGLIGVPPLAVPGLSITFIDTWLYYLVLAASFAALLGLWLACRGQYGRILAAISENEMRARCLGYNTDAHILIVYIVSATLAAFAGGIYVTATSFVAPDMLGLLLSTEVVLWVAVGGRGTLIGPFIGAIVVTGLQQELSSISTSLWPLVMGGFFILMVFVIPDGILSVFRFIRGFWAHPARDGEPS</sequence>
<feature type="transmembrane region" description="Helical" evidence="6">
    <location>
        <begin position="74"/>
        <end position="93"/>
    </location>
</feature>